<dbReference type="InterPro" id="IPR020843">
    <property type="entry name" value="ER"/>
</dbReference>
<dbReference type="Pfam" id="PF00107">
    <property type="entry name" value="ADH_zinc_N"/>
    <property type="match status" value="1"/>
</dbReference>
<dbReference type="SUPFAM" id="SSF51735">
    <property type="entry name" value="NAD(P)-binding Rossmann-fold domains"/>
    <property type="match status" value="1"/>
</dbReference>
<dbReference type="SMART" id="SM00829">
    <property type="entry name" value="PKS_ER"/>
    <property type="match status" value="1"/>
</dbReference>
<dbReference type="Gene3D" id="3.40.50.720">
    <property type="entry name" value="NAD(P)-binding Rossmann-like Domain"/>
    <property type="match status" value="1"/>
</dbReference>
<sequence>MKAAILYKSGSTPKCGEIDSILTVEEGHRIIKVKASAVKNLDKSRVSGKHYASYKEFPTVVGTDGVGELEDGTRVYGFGITGMLAEQAIIGDNYTPIPHTLDNVTAAALPNAVLGSAMPLLIRAKLEAGQTVLFNGATGFTGQVAVQIAKHYGAKHIIVTGRNEKLLEELKSYGASHTINLKDTDENIKQQLSAIHKETPIDIVIDYLWGKPISLIMEVLKGESMTHLAHTTKIVTAGDMAGKEIALSSAILRSSAIEILGSGFGSLSPEELIVFNKVILPEMFLLASNNKLHIQTEAHAIEDIEHVWNKQVPSGTRLVITI</sequence>
<dbReference type="RefSeq" id="WP_006265460.1">
    <property type="nucleotide sequence ID" value="NZ_BCMQ01000004.1"/>
</dbReference>
<dbReference type="Gene3D" id="3.90.180.10">
    <property type="entry name" value="Medium-chain alcohol dehydrogenases, catalytic domain"/>
    <property type="match status" value="1"/>
</dbReference>
<dbReference type="eggNOG" id="COG0604">
    <property type="taxonomic scope" value="Bacteria"/>
</dbReference>
<evidence type="ECO:0000313" key="2">
    <source>
        <dbReference type="Proteomes" id="UP000069030"/>
    </source>
</evidence>
<dbReference type="AlphaFoldDB" id="A0A0S7EE18"/>
<protein>
    <submittedName>
        <fullName evidence="1">Alcohol dehydrogenase</fullName>
    </submittedName>
</protein>
<dbReference type="GO" id="GO:0016491">
    <property type="term" value="F:oxidoreductase activity"/>
    <property type="evidence" value="ECO:0007669"/>
    <property type="project" value="InterPro"/>
</dbReference>
<dbReference type="PANTHER" id="PTHR43677:SF11">
    <property type="entry name" value="ZINC-CONTAINING ALCOHOL DEHYDROGENASE"/>
    <property type="match status" value="1"/>
</dbReference>
<dbReference type="EMBL" id="CP013690">
    <property type="protein sequence ID" value="ALU28185.1"/>
    <property type="molecule type" value="Genomic_DNA"/>
</dbReference>
<dbReference type="PANTHER" id="PTHR43677">
    <property type="entry name" value="SHORT-CHAIN DEHYDROGENASE/REDUCTASE"/>
    <property type="match status" value="1"/>
</dbReference>
<accession>A0A0S7EE18</accession>
<dbReference type="Proteomes" id="UP000069030">
    <property type="component" value="Chromosome"/>
</dbReference>
<dbReference type="InterPro" id="IPR036291">
    <property type="entry name" value="NAD(P)-bd_dom_sf"/>
</dbReference>
<evidence type="ECO:0000313" key="1">
    <source>
        <dbReference type="EMBL" id="ALU28185.1"/>
    </source>
</evidence>
<proteinExistence type="predicted"/>
<dbReference type="SUPFAM" id="SSF50129">
    <property type="entry name" value="GroES-like"/>
    <property type="match status" value="1"/>
</dbReference>
<dbReference type="KEGG" id="mod:AS202_19435"/>
<reference evidence="1 2" key="1">
    <citation type="journal article" date="2016" name="J. Zhejiang Univ. Sci. B">
        <title>Antibiotic resistance mechanisms of Myroides sp.</title>
        <authorList>
            <person name="Hu S."/>
            <person name="Yuan S."/>
            <person name="Qu H."/>
            <person name="Jiang T."/>
            <person name="Zhou Y."/>
            <person name="Wang M."/>
            <person name="Ming D."/>
        </authorList>
    </citation>
    <scope>NUCLEOTIDE SEQUENCE [LARGE SCALE GENOMIC DNA]</scope>
    <source>
        <strain evidence="1 2">PR63039</strain>
    </source>
</reference>
<organism evidence="1 2">
    <name type="scientific">Myroides odoratimimus</name>
    <dbReference type="NCBI Taxonomy" id="76832"/>
    <lineage>
        <taxon>Bacteria</taxon>
        <taxon>Pseudomonadati</taxon>
        <taxon>Bacteroidota</taxon>
        <taxon>Flavobacteriia</taxon>
        <taxon>Flavobacteriales</taxon>
        <taxon>Flavobacteriaceae</taxon>
        <taxon>Myroides</taxon>
    </lineage>
</organism>
<dbReference type="InterPro" id="IPR013149">
    <property type="entry name" value="ADH-like_C"/>
</dbReference>
<dbReference type="InterPro" id="IPR011032">
    <property type="entry name" value="GroES-like_sf"/>
</dbReference>
<dbReference type="InterPro" id="IPR051397">
    <property type="entry name" value="Zn-ADH-like_protein"/>
</dbReference>
<gene>
    <name evidence="1" type="ORF">AS202_19435</name>
</gene>
<name>A0A0S7EE18_9FLAO</name>